<keyword evidence="1" id="KW-0645">Protease</keyword>
<evidence type="ECO:0000313" key="6">
    <source>
        <dbReference type="EMBL" id="TVP39438.1"/>
    </source>
</evidence>
<sequence length="217" mass="24369">MNSSIKFLLLSFMTILLFTTISITNPSFAEDDDDEDDDNNFSDKDVIQICCTWGYELADGLLTYSMDTDEDDDDLQGAVGNAVDSWNEGLTGITLVETDDNEDIEISFKNDGKKIAGKTVNYFDQFGFIRQSHITVSEESYNRDFSPSQIEQITLHELGHVLGLDHANFRGNLMTERVDIGSPTISSCEIEAVHIANAWKVNNGDTMYLPKENYMEC</sequence>
<evidence type="ECO:0000256" key="3">
    <source>
        <dbReference type="ARBA" id="ARBA00022801"/>
    </source>
</evidence>
<dbReference type="GO" id="GO:0006508">
    <property type="term" value="P:proteolysis"/>
    <property type="evidence" value="ECO:0007669"/>
    <property type="project" value="UniProtKB-KW"/>
</dbReference>
<dbReference type="Pfam" id="PF00413">
    <property type="entry name" value="Peptidase_M10"/>
    <property type="match status" value="1"/>
</dbReference>
<evidence type="ECO:0000256" key="2">
    <source>
        <dbReference type="ARBA" id="ARBA00022723"/>
    </source>
</evidence>
<dbReference type="InterPro" id="IPR024079">
    <property type="entry name" value="MetalloPept_cat_dom_sf"/>
</dbReference>
<dbReference type="OrthoDB" id="9634at2157"/>
<dbReference type="GO" id="GO:0008270">
    <property type="term" value="F:zinc ion binding"/>
    <property type="evidence" value="ECO:0007669"/>
    <property type="project" value="InterPro"/>
</dbReference>
<feature type="domain" description="Peptidase M10 metallopeptidase" evidence="5">
    <location>
        <begin position="62"/>
        <end position="179"/>
    </location>
</feature>
<evidence type="ECO:0000256" key="1">
    <source>
        <dbReference type="ARBA" id="ARBA00022670"/>
    </source>
</evidence>
<keyword evidence="4" id="KW-0862">Zinc</keyword>
<evidence type="ECO:0000313" key="7">
    <source>
        <dbReference type="Proteomes" id="UP000315289"/>
    </source>
</evidence>
<proteinExistence type="predicted"/>
<protein>
    <recommendedName>
        <fullName evidence="5">Peptidase M10 metallopeptidase domain-containing protein</fullName>
    </recommendedName>
</protein>
<accession>A0A557SS74</accession>
<evidence type="ECO:0000259" key="5">
    <source>
        <dbReference type="Pfam" id="PF00413"/>
    </source>
</evidence>
<dbReference type="Gene3D" id="3.40.390.10">
    <property type="entry name" value="Collagenase (Catalytic Domain)"/>
    <property type="match status" value="1"/>
</dbReference>
<dbReference type="GO" id="GO:0004222">
    <property type="term" value="F:metalloendopeptidase activity"/>
    <property type="evidence" value="ECO:0007669"/>
    <property type="project" value="InterPro"/>
</dbReference>
<gene>
    <name evidence="6" type="ORF">NARC_150032</name>
</gene>
<keyword evidence="7" id="KW-1185">Reference proteome</keyword>
<dbReference type="InterPro" id="IPR001818">
    <property type="entry name" value="Pept_M10_metallopeptidase"/>
</dbReference>
<evidence type="ECO:0000256" key="4">
    <source>
        <dbReference type="ARBA" id="ARBA00022833"/>
    </source>
</evidence>
<comment type="caution">
    <text evidence="6">The sequence shown here is derived from an EMBL/GenBank/DDBJ whole genome shotgun (WGS) entry which is preliminary data.</text>
</comment>
<organism evidence="6 7">
    <name type="scientific">Candidatus Nitrosocosmicus arcticus</name>
    <dbReference type="NCBI Taxonomy" id="2035267"/>
    <lineage>
        <taxon>Archaea</taxon>
        <taxon>Nitrososphaerota</taxon>
        <taxon>Nitrososphaeria</taxon>
        <taxon>Nitrososphaerales</taxon>
        <taxon>Nitrososphaeraceae</taxon>
        <taxon>Candidatus Nitrosocosmicus</taxon>
    </lineage>
</organism>
<dbReference type="RefSeq" id="WP_144733653.1">
    <property type="nucleotide sequence ID" value="NZ_ML675590.1"/>
</dbReference>
<dbReference type="GO" id="GO:0031012">
    <property type="term" value="C:extracellular matrix"/>
    <property type="evidence" value="ECO:0007669"/>
    <property type="project" value="InterPro"/>
</dbReference>
<keyword evidence="2" id="KW-0479">Metal-binding</keyword>
<dbReference type="AlphaFoldDB" id="A0A557SS74"/>
<dbReference type="SUPFAM" id="SSF55486">
    <property type="entry name" value="Metalloproteases ('zincins'), catalytic domain"/>
    <property type="match status" value="1"/>
</dbReference>
<dbReference type="Proteomes" id="UP000315289">
    <property type="component" value="Unassembled WGS sequence"/>
</dbReference>
<dbReference type="EMBL" id="VOAH01000015">
    <property type="protein sequence ID" value="TVP39438.1"/>
    <property type="molecule type" value="Genomic_DNA"/>
</dbReference>
<reference evidence="6 7" key="1">
    <citation type="journal article" date="2019" name="Front. Microbiol.">
        <title>Ammonia Oxidation by the Arctic Terrestrial Thaumarchaeote Candidatus Nitrosocosmicus arcticus Is Stimulated by Increasing Temperatures.</title>
        <authorList>
            <person name="Alves R.J.E."/>
            <person name="Kerou M."/>
            <person name="Zappe A."/>
            <person name="Bittner R."/>
            <person name="Abby S.S."/>
            <person name="Schmidt H.A."/>
            <person name="Pfeifer K."/>
            <person name="Schleper C."/>
        </authorList>
    </citation>
    <scope>NUCLEOTIDE SEQUENCE [LARGE SCALE GENOMIC DNA]</scope>
    <source>
        <strain evidence="6 7">Kfb</strain>
    </source>
</reference>
<keyword evidence="3" id="KW-0378">Hydrolase</keyword>
<name>A0A557SS74_9ARCH</name>